<feature type="region of interest" description="Disordered" evidence="3">
    <location>
        <begin position="1"/>
        <end position="23"/>
    </location>
</feature>
<dbReference type="InterPro" id="IPR051451">
    <property type="entry name" value="PhoH2-like"/>
</dbReference>
<evidence type="ECO:0000256" key="2">
    <source>
        <dbReference type="ARBA" id="ARBA00022840"/>
    </source>
</evidence>
<evidence type="ECO:0000313" key="5">
    <source>
        <dbReference type="EMBL" id="CAB4181775.1"/>
    </source>
</evidence>
<feature type="compositionally biased region" description="Basic residues" evidence="3">
    <location>
        <begin position="1"/>
        <end position="13"/>
    </location>
</feature>
<dbReference type="Pfam" id="PF02562">
    <property type="entry name" value="PhoH"/>
    <property type="match status" value="1"/>
</dbReference>
<dbReference type="InterPro" id="IPR027417">
    <property type="entry name" value="P-loop_NTPase"/>
</dbReference>
<keyword evidence="2" id="KW-0067">ATP-binding</keyword>
<protein>
    <submittedName>
        <fullName evidence="5">PhoH Phosphate starvation-inducible protein PhoH, predicted ATPase</fullName>
    </submittedName>
</protein>
<dbReference type="SUPFAM" id="SSF52540">
    <property type="entry name" value="P-loop containing nucleoside triphosphate hydrolases"/>
    <property type="match status" value="1"/>
</dbReference>
<gene>
    <name evidence="5" type="ORF">UFOVP1071_62</name>
</gene>
<dbReference type="InterPro" id="IPR003714">
    <property type="entry name" value="PhoH"/>
</dbReference>
<organism evidence="5">
    <name type="scientific">uncultured Caudovirales phage</name>
    <dbReference type="NCBI Taxonomy" id="2100421"/>
    <lineage>
        <taxon>Viruses</taxon>
        <taxon>Duplodnaviria</taxon>
        <taxon>Heunggongvirae</taxon>
        <taxon>Uroviricota</taxon>
        <taxon>Caudoviricetes</taxon>
        <taxon>Peduoviridae</taxon>
        <taxon>Maltschvirus</taxon>
        <taxon>Maltschvirus maltsch</taxon>
    </lineage>
</organism>
<evidence type="ECO:0000259" key="4">
    <source>
        <dbReference type="Pfam" id="PF02562"/>
    </source>
</evidence>
<sequence length="247" mass="28801">MEPTKRLTRKQKRTQQQERGKEDTGLKINFRLKNIEPLTQNQSKTFEHYLKDKNLMLHGIAGTGKSFISCYLSMRQLMDEDSRYKRLVIVRSVVPTRDMGFLPGNNKEKTKVYEAPYQAIFTELFGRGDAYEYLKQRGVVEFISTSFIRGITLNDCIVVVDEIANMTLHELDSVITRVGKNCKIMFCGDFRQSDFTKEHERSGLIDFMKILNRMKTFDHIEFDENDIVRSAMVKEYIIAKTRLNITA</sequence>
<reference evidence="5" key="1">
    <citation type="submission" date="2020-05" db="EMBL/GenBank/DDBJ databases">
        <authorList>
            <person name="Chiriac C."/>
            <person name="Salcher M."/>
            <person name="Ghai R."/>
            <person name="Kavagutti S V."/>
        </authorList>
    </citation>
    <scope>NUCLEOTIDE SEQUENCE</scope>
</reference>
<dbReference type="EMBL" id="LR797022">
    <property type="protein sequence ID" value="CAB4181775.1"/>
    <property type="molecule type" value="Genomic_DNA"/>
</dbReference>
<name>A0A6J5QLP4_9CAUD</name>
<proteinExistence type="predicted"/>
<dbReference type="GO" id="GO:0005524">
    <property type="term" value="F:ATP binding"/>
    <property type="evidence" value="ECO:0007669"/>
    <property type="project" value="UniProtKB-KW"/>
</dbReference>
<keyword evidence="1" id="KW-0547">Nucleotide-binding</keyword>
<dbReference type="PANTHER" id="PTHR30473:SF2">
    <property type="entry name" value="PIN DOMAIN-CONTAINING PROTEIN"/>
    <property type="match status" value="1"/>
</dbReference>
<evidence type="ECO:0000256" key="1">
    <source>
        <dbReference type="ARBA" id="ARBA00022741"/>
    </source>
</evidence>
<dbReference type="PANTHER" id="PTHR30473">
    <property type="entry name" value="PROTEIN PHOH"/>
    <property type="match status" value="1"/>
</dbReference>
<accession>A0A6J5QLP4</accession>
<dbReference type="Gene3D" id="3.40.50.300">
    <property type="entry name" value="P-loop containing nucleotide triphosphate hydrolases"/>
    <property type="match status" value="1"/>
</dbReference>
<feature type="domain" description="PhoH-like protein" evidence="4">
    <location>
        <begin position="35"/>
        <end position="236"/>
    </location>
</feature>
<evidence type="ECO:0000256" key="3">
    <source>
        <dbReference type="SAM" id="MobiDB-lite"/>
    </source>
</evidence>